<comment type="caution">
    <text evidence="3">The sequence shown here is derived from an EMBL/GenBank/DDBJ whole genome shotgun (WGS) entry which is preliminary data.</text>
</comment>
<dbReference type="GO" id="GO:0008270">
    <property type="term" value="F:zinc ion binding"/>
    <property type="evidence" value="ECO:0007669"/>
    <property type="project" value="InterPro"/>
</dbReference>
<evidence type="ECO:0000256" key="1">
    <source>
        <dbReference type="ARBA" id="ARBA00022664"/>
    </source>
</evidence>
<dbReference type="AlphaFoldDB" id="A0A9P5XXN4"/>
<keyword evidence="1" id="KW-0507">mRNA processing</keyword>
<evidence type="ECO:0000313" key="4">
    <source>
        <dbReference type="Proteomes" id="UP000807353"/>
    </source>
</evidence>
<dbReference type="InterPro" id="IPR036875">
    <property type="entry name" value="Znf_CCHC_sf"/>
</dbReference>
<sequence>MLMWPPFVLIPHGSPVPSYTCGGVGHLSRDCVQGSKCYNCSGVVSFPQAFSLGRRFHLSFLRVISAGTAPSLKNVLVTLAGD</sequence>
<organism evidence="3 4">
    <name type="scientific">Collybia nuda</name>
    <dbReference type="NCBI Taxonomy" id="64659"/>
    <lineage>
        <taxon>Eukaryota</taxon>
        <taxon>Fungi</taxon>
        <taxon>Dikarya</taxon>
        <taxon>Basidiomycota</taxon>
        <taxon>Agaricomycotina</taxon>
        <taxon>Agaricomycetes</taxon>
        <taxon>Agaricomycetidae</taxon>
        <taxon>Agaricales</taxon>
        <taxon>Tricholomatineae</taxon>
        <taxon>Clitocybaceae</taxon>
        <taxon>Collybia</taxon>
    </lineage>
</organism>
<reference evidence="3" key="1">
    <citation type="submission" date="2020-11" db="EMBL/GenBank/DDBJ databases">
        <authorList>
            <consortium name="DOE Joint Genome Institute"/>
            <person name="Ahrendt S."/>
            <person name="Riley R."/>
            <person name="Andreopoulos W."/>
            <person name="Labutti K."/>
            <person name="Pangilinan J."/>
            <person name="Ruiz-Duenas F.J."/>
            <person name="Barrasa J.M."/>
            <person name="Sanchez-Garcia M."/>
            <person name="Camarero S."/>
            <person name="Miyauchi S."/>
            <person name="Serrano A."/>
            <person name="Linde D."/>
            <person name="Babiker R."/>
            <person name="Drula E."/>
            <person name="Ayuso-Fernandez I."/>
            <person name="Pacheco R."/>
            <person name="Padilla G."/>
            <person name="Ferreira P."/>
            <person name="Barriuso J."/>
            <person name="Kellner H."/>
            <person name="Castanera R."/>
            <person name="Alfaro M."/>
            <person name="Ramirez L."/>
            <person name="Pisabarro A.G."/>
            <person name="Kuo A."/>
            <person name="Tritt A."/>
            <person name="Lipzen A."/>
            <person name="He G."/>
            <person name="Yan M."/>
            <person name="Ng V."/>
            <person name="Cullen D."/>
            <person name="Martin F."/>
            <person name="Rosso M.-N."/>
            <person name="Henrissat B."/>
            <person name="Hibbett D."/>
            <person name="Martinez A.T."/>
            <person name="Grigoriev I.V."/>
        </authorList>
    </citation>
    <scope>NUCLEOTIDE SEQUENCE</scope>
    <source>
        <strain evidence="3">CBS 247.69</strain>
    </source>
</reference>
<keyword evidence="4" id="KW-1185">Reference proteome</keyword>
<dbReference type="Gene3D" id="4.10.60.10">
    <property type="entry name" value="Zinc finger, CCHC-type"/>
    <property type="match status" value="1"/>
</dbReference>
<name>A0A9P5XXN4_9AGAR</name>
<dbReference type="Pfam" id="PF00098">
    <property type="entry name" value="zf-CCHC"/>
    <property type="match status" value="1"/>
</dbReference>
<gene>
    <name evidence="3" type="ORF">BDZ94DRAFT_1272808</name>
</gene>
<dbReference type="OrthoDB" id="3060874at2759"/>
<feature type="domain" description="CCHC-type" evidence="2">
    <location>
        <begin position="19"/>
        <end position="31"/>
    </location>
</feature>
<protein>
    <recommendedName>
        <fullName evidence="2">CCHC-type domain-containing protein</fullName>
    </recommendedName>
</protein>
<dbReference type="EMBL" id="MU150366">
    <property type="protein sequence ID" value="KAF9457565.1"/>
    <property type="molecule type" value="Genomic_DNA"/>
</dbReference>
<evidence type="ECO:0000313" key="3">
    <source>
        <dbReference type="EMBL" id="KAF9457565.1"/>
    </source>
</evidence>
<dbReference type="InterPro" id="IPR001878">
    <property type="entry name" value="Znf_CCHC"/>
</dbReference>
<evidence type="ECO:0000259" key="2">
    <source>
        <dbReference type="Pfam" id="PF00098"/>
    </source>
</evidence>
<dbReference type="SUPFAM" id="SSF57756">
    <property type="entry name" value="Retrovirus zinc finger-like domains"/>
    <property type="match status" value="1"/>
</dbReference>
<proteinExistence type="predicted"/>
<dbReference type="GO" id="GO:0003676">
    <property type="term" value="F:nucleic acid binding"/>
    <property type="evidence" value="ECO:0007669"/>
    <property type="project" value="InterPro"/>
</dbReference>
<accession>A0A9P5XXN4</accession>
<dbReference type="Proteomes" id="UP000807353">
    <property type="component" value="Unassembled WGS sequence"/>
</dbReference>
<dbReference type="GO" id="GO:0006397">
    <property type="term" value="P:mRNA processing"/>
    <property type="evidence" value="ECO:0007669"/>
    <property type="project" value="UniProtKB-KW"/>
</dbReference>